<gene>
    <name evidence="1" type="ORF">CJ199_14095</name>
</gene>
<proteinExistence type="predicted"/>
<dbReference type="AlphaFoldDB" id="A0A2N6VJ71"/>
<accession>A0A2N6VJ71</accession>
<sequence>THAVIRVTSDDSLGPTEISYLENAFHSRALAAGRVRTLNSNDPSPGTVTEEKKADLEEFIAYATIAIGSLGYRIFEKADEVPYGCIRQRQTALENRIRCPAWPVGAARTGSAATEVSMSEHAFALKHEVTTVS</sequence>
<organism evidence="1 2">
    <name type="scientific">Brevibacterium paucivorans</name>
    <dbReference type="NCBI Taxonomy" id="170994"/>
    <lineage>
        <taxon>Bacteria</taxon>
        <taxon>Bacillati</taxon>
        <taxon>Actinomycetota</taxon>
        <taxon>Actinomycetes</taxon>
        <taxon>Micrococcales</taxon>
        <taxon>Brevibacteriaceae</taxon>
        <taxon>Brevibacterium</taxon>
    </lineage>
</organism>
<dbReference type="Proteomes" id="UP000235598">
    <property type="component" value="Unassembled WGS sequence"/>
</dbReference>
<evidence type="ECO:0000313" key="1">
    <source>
        <dbReference type="EMBL" id="PMD04088.1"/>
    </source>
</evidence>
<feature type="non-terminal residue" evidence="1">
    <location>
        <position position="1"/>
    </location>
</feature>
<protein>
    <submittedName>
        <fullName evidence="1">Uncharacterized protein</fullName>
    </submittedName>
</protein>
<name>A0A2N6VJ71_9MICO</name>
<reference evidence="1 2" key="1">
    <citation type="submission" date="2017-09" db="EMBL/GenBank/DDBJ databases">
        <title>Bacterial strain isolated from the female urinary microbiota.</title>
        <authorList>
            <person name="Thomas-White K."/>
            <person name="Kumar N."/>
            <person name="Forster S."/>
            <person name="Putonti C."/>
            <person name="Lawley T."/>
            <person name="Wolfe A.J."/>
        </authorList>
    </citation>
    <scope>NUCLEOTIDE SEQUENCE [LARGE SCALE GENOMIC DNA]</scope>
    <source>
        <strain evidence="1 2">UMB1301</strain>
    </source>
</reference>
<comment type="caution">
    <text evidence="1">The sequence shown here is derived from an EMBL/GenBank/DDBJ whole genome shotgun (WGS) entry which is preliminary data.</text>
</comment>
<evidence type="ECO:0000313" key="2">
    <source>
        <dbReference type="Proteomes" id="UP000235598"/>
    </source>
</evidence>
<dbReference type="EMBL" id="PNHK01000379">
    <property type="protein sequence ID" value="PMD04088.1"/>
    <property type="molecule type" value="Genomic_DNA"/>
</dbReference>